<dbReference type="InterPro" id="IPR032329">
    <property type="entry name" value="DUF4855"/>
</dbReference>
<dbReference type="EMBL" id="FPBV01000016">
    <property type="protein sequence ID" value="SFU96728.1"/>
    <property type="molecule type" value="Genomic_DNA"/>
</dbReference>
<dbReference type="Pfam" id="PF16147">
    <property type="entry name" value="DUF4855"/>
    <property type="match status" value="1"/>
</dbReference>
<dbReference type="Proteomes" id="UP000183508">
    <property type="component" value="Unassembled WGS sequence"/>
</dbReference>
<gene>
    <name evidence="3" type="ORF">SAMN05421543_1168</name>
</gene>
<name>A0A1I7KH16_9BACL</name>
<organism evidence="3 4">
    <name type="scientific">Alicyclobacillus macrosporangiidus</name>
    <dbReference type="NCBI Taxonomy" id="392015"/>
    <lineage>
        <taxon>Bacteria</taxon>
        <taxon>Bacillati</taxon>
        <taxon>Bacillota</taxon>
        <taxon>Bacilli</taxon>
        <taxon>Bacillales</taxon>
        <taxon>Alicyclobacillaceae</taxon>
        <taxon>Alicyclobacillus</taxon>
    </lineage>
</organism>
<feature type="chain" id="PRO_5010246134" description="F5/8 type C domain-containing protein" evidence="2">
    <location>
        <begin position="27"/>
        <end position="529"/>
    </location>
</feature>
<feature type="signal peptide" evidence="2">
    <location>
        <begin position="1"/>
        <end position="26"/>
    </location>
</feature>
<accession>A0A1I7KH16</accession>
<evidence type="ECO:0000313" key="3">
    <source>
        <dbReference type="EMBL" id="SFU96728.1"/>
    </source>
</evidence>
<reference evidence="4" key="1">
    <citation type="submission" date="2016-10" db="EMBL/GenBank/DDBJ databases">
        <authorList>
            <person name="Varghese N."/>
        </authorList>
    </citation>
    <scope>NUCLEOTIDE SEQUENCE [LARGE SCALE GENOMIC DNA]</scope>
    <source>
        <strain evidence="4">DSM 17980</strain>
    </source>
</reference>
<keyword evidence="4" id="KW-1185">Reference proteome</keyword>
<evidence type="ECO:0000256" key="2">
    <source>
        <dbReference type="SAM" id="SignalP"/>
    </source>
</evidence>
<sequence>MERKRAIAGAASFALTAGLIAWPGGAAVWAATQTSTLDLTSQATVTTDVQGQYDATFSRMEQTYSGPLWGGDSWRGFLRQGGRDITLTLPQSYSLQTISIQMEQNAGSGIYYPSHVDFSANVNGTWVQLGTVRPVIPPTDKRNTTYTFRIDAKGVRAQQIRISFPVQVWVFARHLTITGSTVGGGSADLSPETGGSPGAQQPLSPGDARSHGIRNMLLAYTGDHGDAGTWSTADFLPMVMYQPQNGAPAQHLFDTVLFLPYSTLQDKQSAWQAYLDDLFRPGQQLSALDAAVGQANQILGTPGYREKVVIAVPYPAYGDGVWGAANGGSLTFDGSAQDPNALSARTQAVQWYLQTLQADWNRAGFQNLTLAGVYWENEAIDPGAPAETRLISGAAQAAHAQGWPLFWIPFYDAPGTDAWSQAGFDAAWLQSNFIEQGAAADARRITEAEQTARREGFGIEVELTEAVLQDPGMEAQYQAFLQHLQQDGFAGAVSHAYYAGSKLLVTAAQSPDPAVRAVYDLTAQFALQP</sequence>
<evidence type="ECO:0000313" key="4">
    <source>
        <dbReference type="Proteomes" id="UP000183508"/>
    </source>
</evidence>
<dbReference type="STRING" id="392015.SAMN05421543_1168"/>
<keyword evidence="2" id="KW-0732">Signal</keyword>
<dbReference type="AlphaFoldDB" id="A0A1I7KH16"/>
<feature type="region of interest" description="Disordered" evidence="1">
    <location>
        <begin position="183"/>
        <end position="208"/>
    </location>
</feature>
<evidence type="ECO:0008006" key="5">
    <source>
        <dbReference type="Google" id="ProtNLM"/>
    </source>
</evidence>
<protein>
    <recommendedName>
        <fullName evidence="5">F5/8 type C domain-containing protein</fullName>
    </recommendedName>
</protein>
<evidence type="ECO:0000256" key="1">
    <source>
        <dbReference type="SAM" id="MobiDB-lite"/>
    </source>
</evidence>
<dbReference type="RefSeq" id="WP_074954160.1">
    <property type="nucleotide sequence ID" value="NZ_FPBV01000016.1"/>
</dbReference>
<proteinExistence type="predicted"/>